<feature type="transmembrane region" description="Helical" evidence="2">
    <location>
        <begin position="608"/>
        <end position="628"/>
    </location>
</feature>
<name>A0ABQ9WZF0_9EUKA</name>
<evidence type="ECO:0000313" key="5">
    <source>
        <dbReference type="Proteomes" id="UP001281761"/>
    </source>
</evidence>
<keyword evidence="2" id="KW-0812">Transmembrane</keyword>
<evidence type="ECO:0000259" key="3">
    <source>
        <dbReference type="Pfam" id="PF14703"/>
    </source>
</evidence>
<feature type="compositionally biased region" description="Basic and acidic residues" evidence="1">
    <location>
        <begin position="1135"/>
        <end position="1147"/>
    </location>
</feature>
<feature type="region of interest" description="Disordered" evidence="1">
    <location>
        <begin position="1"/>
        <end position="35"/>
    </location>
</feature>
<dbReference type="PANTHER" id="PTHR13018:SF135">
    <property type="entry name" value="CSC1_OSCA1-LIKE 7TM REGION DOMAIN-CONTAINING PROTEIN"/>
    <property type="match status" value="1"/>
</dbReference>
<feature type="transmembrane region" description="Helical" evidence="2">
    <location>
        <begin position="298"/>
        <end position="320"/>
    </location>
</feature>
<feature type="transmembrane region" description="Helical" evidence="2">
    <location>
        <begin position="719"/>
        <end position="741"/>
    </location>
</feature>
<sequence length="1166" mass="134729">MSHSPGSSPPTPIQSPFFPRFSNSTHPQPKSSQTPIRIGLRHVILSDGSVIYPINGFVSFHFAHKNLEVKFGIPKPQDSQSQSFQTETQPPSPKDNLQTTSETPSRKELKHYKLLFRSHIVETCRAIHVDRNSKIERDFWFSDLQTRRRGKKDEQALVEFEKSSSMTSRKTDIYIALIPSKRVDIQEVTPNPRTSDKTVQTNLERIPPFNRPGFAEKFIFRVDEEFSHSYGFAIPMPIERTWWEKLQISRKYKDQSRIIHQIRFSKHGKRSFWQIINSDIETLGLGPGLVLYFKLERYLAILFLFLSIASVISTVLYVFAYPGWRGFNDFLTWTSLGNSVRAYWEGQYDIVYQTLMIIPELLFCVIFCIGIYYLKPRLKAKEEEVDDGYLSVGDYSVFVQHIPDDIKEASVIADHFSQYGEIYSVLLCYNVNKFASNQKEIDNSCLMYYDASVADTAVKEEDLMMKHDLYVSPQQRMIDFTQVYPDQGCCVSPLLRTLGIRKDRIYHFKHLKDLGEQRLKWRNPIERPTTGVAFIIFMRALDANKCAVDYSNKLKVNLFGGSKSLPTEMQLQGGLLRVQTDIEPNDVLFSNLGYSAGSRLCRELCTNLVAFVFVAIGVGLTFLLHFWSAASSHILLTLLISLITTILSSGIFIIVHSFSPFTRPITRTDESKNMIVRMWVADFALSSLASFILSIFSGSDLYYDTDRTLGFTKYFMSFMWFKEIGTNLFTNILVDVAKVLALEGTQIIDRILQFLPFIFAGCCRQKFKQDELNHYSQPIHFRIEKRMAHIIKLLLSSLLVSCYQPLASVVLFIYFTLMYWIDKFNLIYFFETPPSYSPQLIKPFLNSVFHAVHLHCILFIIIQVFVTVINGMHRTVKYWYLPVLVFGVVYGPYLIFRFFWWLKKGNKKGLVSAKVTHKVDMSDETEGKPFSAFIQVVQTYEENHPLYREPDPANSVWLPDNVTRVREIERAKRQIRHKKLKEYKKLKQKMQKIKREQAFGDWSDSESSTSSESSSSSSSSSDVPFASLNSVFVDQTGSRATSMEPLPYFEYYSYYCVKVNRGIKRKRTLIPVFKSRSYAKKMEKKMLEEENQRLLQTEGDDEMALSALRDAGITTESFEVEDEENQGGLRGTTQPHDEKASKYRQDDQESYEMGGYRGTPIKSEYD</sequence>
<protein>
    <recommendedName>
        <fullName evidence="3">CSC1/OSCA1-like cytosolic domain-containing protein</fullName>
    </recommendedName>
</protein>
<feature type="transmembrane region" description="Helical" evidence="2">
    <location>
        <begin position="878"/>
        <end position="902"/>
    </location>
</feature>
<feature type="compositionally biased region" description="Polar residues" evidence="1">
    <location>
        <begin position="77"/>
        <end position="103"/>
    </location>
</feature>
<feature type="domain" description="CSC1/OSCA1-like cytosolic" evidence="3">
    <location>
        <begin position="394"/>
        <end position="591"/>
    </location>
</feature>
<feature type="compositionally biased region" description="Low complexity" evidence="1">
    <location>
        <begin position="1005"/>
        <end position="1022"/>
    </location>
</feature>
<dbReference type="Pfam" id="PF14703">
    <property type="entry name" value="PHM7_cyt"/>
    <property type="match status" value="1"/>
</dbReference>
<feature type="compositionally biased region" description="Polar residues" evidence="1">
    <location>
        <begin position="21"/>
        <end position="35"/>
    </location>
</feature>
<gene>
    <name evidence="4" type="ORF">BLNAU_20259</name>
</gene>
<feature type="transmembrane region" description="Helical" evidence="2">
    <location>
        <begin position="793"/>
        <end position="821"/>
    </location>
</feature>
<evidence type="ECO:0000256" key="2">
    <source>
        <dbReference type="SAM" id="Phobius"/>
    </source>
</evidence>
<dbReference type="Proteomes" id="UP001281761">
    <property type="component" value="Unassembled WGS sequence"/>
</dbReference>
<feature type="transmembrane region" description="Helical" evidence="2">
    <location>
        <begin position="350"/>
        <end position="374"/>
    </location>
</feature>
<organism evidence="4 5">
    <name type="scientific">Blattamonas nauphoetae</name>
    <dbReference type="NCBI Taxonomy" id="2049346"/>
    <lineage>
        <taxon>Eukaryota</taxon>
        <taxon>Metamonada</taxon>
        <taxon>Preaxostyla</taxon>
        <taxon>Oxymonadida</taxon>
        <taxon>Blattamonas</taxon>
    </lineage>
</organism>
<accession>A0ABQ9WZF0</accession>
<feature type="transmembrane region" description="Helical" evidence="2">
    <location>
        <begin position="679"/>
        <end position="699"/>
    </location>
</feature>
<proteinExistence type="predicted"/>
<dbReference type="InterPro" id="IPR027815">
    <property type="entry name" value="CSC1/OSCA1-like_cyt"/>
</dbReference>
<reference evidence="4 5" key="1">
    <citation type="journal article" date="2022" name="bioRxiv">
        <title>Genomics of Preaxostyla Flagellates Illuminates Evolutionary Transitions and the Path Towards Mitochondrial Loss.</title>
        <authorList>
            <person name="Novak L.V.F."/>
            <person name="Treitli S.C."/>
            <person name="Pyrih J."/>
            <person name="Halakuc P."/>
            <person name="Pipaliya S.V."/>
            <person name="Vacek V."/>
            <person name="Brzon O."/>
            <person name="Soukal P."/>
            <person name="Eme L."/>
            <person name="Dacks J.B."/>
            <person name="Karnkowska A."/>
            <person name="Elias M."/>
            <person name="Hampl V."/>
        </authorList>
    </citation>
    <scope>NUCLEOTIDE SEQUENCE [LARGE SCALE GENOMIC DNA]</scope>
    <source>
        <strain evidence="4">NAU3</strain>
        <tissue evidence="4">Gut</tissue>
    </source>
</reference>
<evidence type="ECO:0000313" key="4">
    <source>
        <dbReference type="EMBL" id="KAK2944827.1"/>
    </source>
</evidence>
<feature type="region of interest" description="Disordered" evidence="1">
    <location>
        <begin position="1114"/>
        <end position="1166"/>
    </location>
</feature>
<dbReference type="EMBL" id="JARBJD010000283">
    <property type="protein sequence ID" value="KAK2944827.1"/>
    <property type="molecule type" value="Genomic_DNA"/>
</dbReference>
<comment type="caution">
    <text evidence="4">The sequence shown here is derived from an EMBL/GenBank/DDBJ whole genome shotgun (WGS) entry which is preliminary data.</text>
</comment>
<evidence type="ECO:0000256" key="1">
    <source>
        <dbReference type="SAM" id="MobiDB-lite"/>
    </source>
</evidence>
<keyword evidence="2" id="KW-0472">Membrane</keyword>
<feature type="region of interest" description="Disordered" evidence="1">
    <location>
        <begin position="73"/>
        <end position="105"/>
    </location>
</feature>
<feature type="transmembrane region" description="Helical" evidence="2">
    <location>
        <begin position="844"/>
        <end position="866"/>
    </location>
</feature>
<keyword evidence="2" id="KW-1133">Transmembrane helix</keyword>
<dbReference type="InterPro" id="IPR035979">
    <property type="entry name" value="RBD_domain_sf"/>
</dbReference>
<dbReference type="PANTHER" id="PTHR13018">
    <property type="entry name" value="PROBABLE MEMBRANE PROTEIN DUF221-RELATED"/>
    <property type="match status" value="1"/>
</dbReference>
<feature type="region of interest" description="Disordered" evidence="1">
    <location>
        <begin position="995"/>
        <end position="1023"/>
    </location>
</feature>
<feature type="transmembrane region" description="Helical" evidence="2">
    <location>
        <begin position="634"/>
        <end position="658"/>
    </location>
</feature>
<dbReference type="SUPFAM" id="SSF54928">
    <property type="entry name" value="RNA-binding domain, RBD"/>
    <property type="match status" value="1"/>
</dbReference>
<dbReference type="InterPro" id="IPR045122">
    <property type="entry name" value="Csc1-like"/>
</dbReference>
<keyword evidence="5" id="KW-1185">Reference proteome</keyword>